<dbReference type="EMBL" id="JAMYRI010000010">
    <property type="protein sequence ID" value="MER9286011.1"/>
    <property type="molecule type" value="Genomic_DNA"/>
</dbReference>
<evidence type="ECO:0000313" key="2">
    <source>
        <dbReference type="Proteomes" id="UP001480082"/>
    </source>
</evidence>
<gene>
    <name evidence="1" type="ORF">NKI81_18930</name>
</gene>
<sequence length="245" mass="23427">MKQYVAAALMIGIGVGPACALDKGVGASVGGIGVGAGVNAGSQGASVGVGASVGDAGRSHVGASVGTGKGSVGVGVGASGNVGNASGGVSTSIGTGDDPAADDGSPTASGSPATTPKGTAGPTAAASARGGNQSIALPPILKPSISGDGGFTDGYPFKLQRPLRAKPGIPAAVVQACRSAITSAATPLGAVRVRALSAGLLHRRGGTLTAPIKVQIDYRRQGGIEVRQAEVDCRLDRAGRVTAVK</sequence>
<proteinExistence type="predicted"/>
<accession>A0ACC6T270</accession>
<dbReference type="Proteomes" id="UP001480082">
    <property type="component" value="Unassembled WGS sequence"/>
</dbReference>
<reference evidence="1 2" key="1">
    <citation type="journal article" date="2024" name="Proc. Natl. Acad. Sci. U.S.A.">
        <title>The evolutionary genomics of adaptation to stress in wild rhizobium bacteria.</title>
        <authorList>
            <person name="Kehlet-Delgado H."/>
            <person name="Montoya A.P."/>
            <person name="Jensen K.T."/>
            <person name="Wendlandt C.E."/>
            <person name="Dexheimer C."/>
            <person name="Roberts M."/>
            <person name="Torres Martinez L."/>
            <person name="Friesen M.L."/>
            <person name="Griffitts J.S."/>
            <person name="Porter S.S."/>
        </authorList>
    </citation>
    <scope>NUCLEOTIDE SEQUENCE [LARGE SCALE GENOMIC DNA]</scope>
    <source>
        <strain evidence="1 2">M0468</strain>
    </source>
</reference>
<evidence type="ECO:0000313" key="1">
    <source>
        <dbReference type="EMBL" id="MER9286011.1"/>
    </source>
</evidence>
<protein>
    <submittedName>
        <fullName evidence="1">Uncharacterized protein</fullName>
    </submittedName>
</protein>
<name>A0ACC6T270_9HYPH</name>
<organism evidence="1 2">
    <name type="scientific">Mesorhizobium australicum</name>
    <dbReference type="NCBI Taxonomy" id="536018"/>
    <lineage>
        <taxon>Bacteria</taxon>
        <taxon>Pseudomonadati</taxon>
        <taxon>Pseudomonadota</taxon>
        <taxon>Alphaproteobacteria</taxon>
        <taxon>Hyphomicrobiales</taxon>
        <taxon>Phyllobacteriaceae</taxon>
        <taxon>Mesorhizobium</taxon>
    </lineage>
</organism>
<keyword evidence="2" id="KW-1185">Reference proteome</keyword>
<comment type="caution">
    <text evidence="1">The sequence shown here is derived from an EMBL/GenBank/DDBJ whole genome shotgun (WGS) entry which is preliminary data.</text>
</comment>